<feature type="domain" description="MAM" evidence="4">
    <location>
        <begin position="773"/>
        <end position="934"/>
    </location>
</feature>
<dbReference type="EMBL" id="BMAT01000653">
    <property type="protein sequence ID" value="GFR70367.1"/>
    <property type="molecule type" value="Genomic_DNA"/>
</dbReference>
<feature type="disulfide bond" evidence="3">
    <location>
        <begin position="1310"/>
        <end position="1322"/>
    </location>
</feature>
<dbReference type="InterPro" id="IPR051560">
    <property type="entry name" value="MAM_domain-containing"/>
</dbReference>
<proteinExistence type="predicted"/>
<evidence type="ECO:0000256" key="1">
    <source>
        <dbReference type="ARBA" id="ARBA00022737"/>
    </source>
</evidence>
<dbReference type="CDD" id="cd00112">
    <property type="entry name" value="LDLa"/>
    <property type="match status" value="3"/>
</dbReference>
<feature type="disulfide bond" evidence="3">
    <location>
        <begin position="1549"/>
        <end position="1564"/>
    </location>
</feature>
<feature type="non-terminal residue" evidence="5">
    <location>
        <position position="2194"/>
    </location>
</feature>
<dbReference type="Proteomes" id="UP000762676">
    <property type="component" value="Unassembled WGS sequence"/>
</dbReference>
<dbReference type="Pfam" id="PF00629">
    <property type="entry name" value="MAM"/>
    <property type="match status" value="13"/>
</dbReference>
<dbReference type="SUPFAM" id="SSF57424">
    <property type="entry name" value="LDL receptor-like module"/>
    <property type="match status" value="3"/>
</dbReference>
<evidence type="ECO:0000256" key="3">
    <source>
        <dbReference type="PROSITE-ProRule" id="PRU00124"/>
    </source>
</evidence>
<feature type="domain" description="MAM" evidence="4">
    <location>
        <begin position="1"/>
        <end position="80"/>
    </location>
</feature>
<feature type="domain" description="MAM" evidence="4">
    <location>
        <begin position="1327"/>
        <end position="1513"/>
    </location>
</feature>
<keyword evidence="1" id="KW-0677">Repeat</keyword>
<dbReference type="CDD" id="cd06263">
    <property type="entry name" value="MAM"/>
    <property type="match status" value="11"/>
</dbReference>
<feature type="disulfide bond" evidence="3">
    <location>
        <begin position="1317"/>
        <end position="1335"/>
    </location>
</feature>
<keyword evidence="2 3" id="KW-1015">Disulfide bond</keyword>
<evidence type="ECO:0000256" key="2">
    <source>
        <dbReference type="ARBA" id="ARBA00023157"/>
    </source>
</evidence>
<gene>
    <name evidence="5" type="ORF">ElyMa_000325900</name>
</gene>
<feature type="disulfide bond" evidence="3">
    <location>
        <begin position="1125"/>
        <end position="1140"/>
    </location>
</feature>
<dbReference type="Gene3D" id="4.10.400.10">
    <property type="entry name" value="Low-density Lipoprotein Receptor"/>
    <property type="match status" value="3"/>
</dbReference>
<dbReference type="PANTHER" id="PTHR23282">
    <property type="entry name" value="APICAL ENDOSOMAL GLYCOPROTEIN PRECURSOR"/>
    <property type="match status" value="1"/>
</dbReference>
<dbReference type="Pfam" id="PF00057">
    <property type="entry name" value="Ldl_recept_a"/>
    <property type="match status" value="2"/>
</dbReference>
<comment type="caution">
    <text evidence="3">Lacks conserved residue(s) required for the propagation of feature annotation.</text>
</comment>
<dbReference type="PANTHER" id="PTHR23282:SF101">
    <property type="entry name" value="MAM DOMAIN-CONTAINING PROTEIN"/>
    <property type="match status" value="1"/>
</dbReference>
<dbReference type="Gene3D" id="2.60.120.200">
    <property type="match status" value="13"/>
</dbReference>
<feature type="domain" description="MAM" evidence="4">
    <location>
        <begin position="1888"/>
        <end position="2061"/>
    </location>
</feature>
<dbReference type="GO" id="GO:0016020">
    <property type="term" value="C:membrane"/>
    <property type="evidence" value="ECO:0007669"/>
    <property type="project" value="InterPro"/>
</dbReference>
<evidence type="ECO:0000313" key="5">
    <source>
        <dbReference type="EMBL" id="GFR70367.1"/>
    </source>
</evidence>
<feature type="domain" description="MAM" evidence="4">
    <location>
        <begin position="936"/>
        <end position="1101"/>
    </location>
</feature>
<keyword evidence="6" id="KW-1185">Reference proteome</keyword>
<evidence type="ECO:0000259" key="4">
    <source>
        <dbReference type="PROSITE" id="PS50060"/>
    </source>
</evidence>
<protein>
    <submittedName>
        <fullName evidence="5">MAM and LDL-receptor class A domain-containing protein 2-like</fullName>
    </submittedName>
</protein>
<feature type="domain" description="MAM" evidence="4">
    <location>
        <begin position="2063"/>
        <end position="2194"/>
    </location>
</feature>
<accession>A0AAV4FAV0</accession>
<feature type="domain" description="MAM" evidence="4">
    <location>
        <begin position="1566"/>
        <end position="1716"/>
    </location>
</feature>
<dbReference type="InterPro" id="IPR036055">
    <property type="entry name" value="LDL_receptor-like_sf"/>
</dbReference>
<feature type="disulfide bond" evidence="3">
    <location>
        <begin position="1329"/>
        <end position="1344"/>
    </location>
</feature>
<feature type="domain" description="MAM" evidence="4">
    <location>
        <begin position="1141"/>
        <end position="1303"/>
    </location>
</feature>
<dbReference type="PROSITE" id="PS01209">
    <property type="entry name" value="LDLRA_1"/>
    <property type="match status" value="1"/>
</dbReference>
<feature type="domain" description="MAM" evidence="4">
    <location>
        <begin position="255"/>
        <end position="417"/>
    </location>
</feature>
<feature type="domain" description="MAM" evidence="4">
    <location>
        <begin position="95"/>
        <end position="253"/>
    </location>
</feature>
<feature type="domain" description="MAM" evidence="4">
    <location>
        <begin position="1727"/>
        <end position="1886"/>
    </location>
</feature>
<feature type="disulfide bond" evidence="3">
    <location>
        <begin position="1537"/>
        <end position="1555"/>
    </location>
</feature>
<name>A0AAV4FAV0_9GAST</name>
<dbReference type="PROSITE" id="PS50060">
    <property type="entry name" value="MAM_2"/>
    <property type="match status" value="13"/>
</dbReference>
<organism evidence="5 6">
    <name type="scientific">Elysia marginata</name>
    <dbReference type="NCBI Taxonomy" id="1093978"/>
    <lineage>
        <taxon>Eukaryota</taxon>
        <taxon>Metazoa</taxon>
        <taxon>Spiralia</taxon>
        <taxon>Lophotrochozoa</taxon>
        <taxon>Mollusca</taxon>
        <taxon>Gastropoda</taxon>
        <taxon>Heterobranchia</taxon>
        <taxon>Euthyneura</taxon>
        <taxon>Panpulmonata</taxon>
        <taxon>Sacoglossa</taxon>
        <taxon>Placobranchoidea</taxon>
        <taxon>Plakobranchidae</taxon>
        <taxon>Elysia</taxon>
    </lineage>
</organism>
<dbReference type="InterPro" id="IPR002172">
    <property type="entry name" value="LDrepeatLR_classA_rpt"/>
</dbReference>
<dbReference type="SUPFAM" id="SSF49899">
    <property type="entry name" value="Concanavalin A-like lectins/glucanases"/>
    <property type="match status" value="13"/>
</dbReference>
<comment type="caution">
    <text evidence="5">The sequence shown here is derived from an EMBL/GenBank/DDBJ whole genome shotgun (WGS) entry which is preliminary data.</text>
</comment>
<reference evidence="5 6" key="1">
    <citation type="journal article" date="2021" name="Elife">
        <title>Chloroplast acquisition without the gene transfer in kleptoplastic sea slugs, Plakobranchus ocellatus.</title>
        <authorList>
            <person name="Maeda T."/>
            <person name="Takahashi S."/>
            <person name="Yoshida T."/>
            <person name="Shimamura S."/>
            <person name="Takaki Y."/>
            <person name="Nagai Y."/>
            <person name="Toyoda A."/>
            <person name="Suzuki Y."/>
            <person name="Arimoto A."/>
            <person name="Ishii H."/>
            <person name="Satoh N."/>
            <person name="Nishiyama T."/>
            <person name="Hasebe M."/>
            <person name="Maruyama T."/>
            <person name="Minagawa J."/>
            <person name="Obokata J."/>
            <person name="Shigenobu S."/>
        </authorList>
    </citation>
    <scope>NUCLEOTIDE SEQUENCE [LARGE SCALE GENOMIC DNA]</scope>
</reference>
<dbReference type="SMART" id="SM00137">
    <property type="entry name" value="MAM"/>
    <property type="match status" value="12"/>
</dbReference>
<dbReference type="PROSITE" id="PS50068">
    <property type="entry name" value="LDLRA_2"/>
    <property type="match status" value="3"/>
</dbReference>
<dbReference type="InterPro" id="IPR013320">
    <property type="entry name" value="ConA-like_dom_sf"/>
</dbReference>
<dbReference type="InterPro" id="IPR000998">
    <property type="entry name" value="MAM_dom"/>
</dbReference>
<dbReference type="FunFam" id="2.60.120.200:FF:000182">
    <property type="entry name" value="MAM and LDL-receptor class A domain-containing protein 1"/>
    <property type="match status" value="1"/>
</dbReference>
<feature type="domain" description="MAM" evidence="4">
    <location>
        <begin position="419"/>
        <end position="581"/>
    </location>
</feature>
<evidence type="ECO:0000313" key="6">
    <source>
        <dbReference type="Proteomes" id="UP000762676"/>
    </source>
</evidence>
<dbReference type="PRINTS" id="PR00261">
    <property type="entry name" value="LDLRECEPTOR"/>
</dbReference>
<dbReference type="PRINTS" id="PR00020">
    <property type="entry name" value="MAMDOMAIN"/>
</dbReference>
<dbReference type="InterPro" id="IPR023415">
    <property type="entry name" value="LDLR_class-A_CS"/>
</dbReference>
<dbReference type="SMART" id="SM00192">
    <property type="entry name" value="LDLa"/>
    <property type="match status" value="3"/>
</dbReference>
<sequence length="2194" mass="240986">MYGSDIGTLNVYQAPSGQLSARGSPKWSRSYDMGNGWRKALVNLDVLGNYQLVFEGEIGRDFRGDIAIDDTNIDALTCKTQPAIAVPVQDALAVADCTFDQNNTCKWTGHHQSKTDWTISSGPTPSYGTGPVQDHTGFGGYYIFLESSNGTKGDYAILSSPVLPPTNGVNCLSFWYHMYGPSIGSLQLVTAIGGQTKVLWQRQGNQANKWLQAAVDVHSTTNFQVFLKAIRGNSYRGDIAIDDIVLTHNTCPHKALCSFESDMCGYIQETSDDFDWTRTNRETLSTGTGPKNDHSLSTSQGYYLYMEASAPQRSGDKARVMSPIYPGGGPECLEFYYHMHGTAEGYLIVYVRQVGEREQGSTIWSMHGDRGDRWRVAQATIMLSTPYQIVFEGTVGANYSSDIGLDDIRITPGPCPHPVTCDFETGFCTFVNSQDSDVKWILDSPKTGTAFAGITPKVDHTTGSIGGYFALAQMAPSLLAQHAILVSELQADTTGKCLRFYQNVYGNAELHLYLMTATKNRTLLQISNPGGRDKTLQWKLVEQDIHSTVPFSVVFDVTNDASATVAVVIDDVQLLNGICSLQTSPAPPTTPAPPAILPPLSCDFEISGNQLCSYTQDKNDDFDWSFWQGPTASAGTGPRFDHTMGNTKGHYIHIDASNKAANAVARLYSPKAQNQGSRCLSFWYHMHGADVNALNVYLVISDTGSGVGAITNSPIWTKKGEQGTSWMNALVEIGPHGNKYVQIMFEGVAGTSYIGDIALDDIKVYDGKCPASDTCDFEDDGVCGYTQDIYDDFDWLRATGSTNSSYTGPTSDHTYGTMSGHYMYIETSNPRKPGDIARMLSQRYPPTNGRCLKFWYHMYGRSVGGLAVFIRNEQGKEVILDTKAGNFGNRWLLTEVEVSSLSSFQLVFEGTVGNSYTGDIAVDDIQFSDTACRSTYGCDFEQDFCSWTQNATDNLDWQIGAGQTPSGNTGPSKDHTLNSPTGQYMFLEASNPSKPGDVAILDSQMIPVIYDNSVFCVSLWYFMYGKDIGWLNITTQTIDQGSPTTIFHLYGGQGQTWKQAEINVPRPSNTFQVSVIGSVGTGYASDVAVDDLRISFKSCSEDKAQTGNFSCNDAANKTIPYSKVCDFKPDCGNKADEASCGDCTFQYDYCHYIDISNGDTRWRRGRKTSPSPTGSPAGTVQYDHNGDASGYYLFAEPTFGTISNLAELITDFSFGPSPATCQIQFYYIMVGSGVGTLKAVLRESNEDTILWEKIDQQGSNWNKVVVDIGRVAVPFKIVFQATRSATVAGDLAIDDITFINCDFPVAQQSCPAGQFRCTNNACVPSYRQCDFSDDCGDGSDEANCGVYPLRTNFEYSFGAWLQDDADDFDWNRQQGETASVSTGPRRDHSRGTSKGHYAVIDTSYPVVTGDKARLLSPIIAPTSSGTPCQLRLFYYMYGATVDSLRIYTRPDSGLSNLKQIFSRSGNLGEQWVRTSVTLNETKPFQVVIQAQKGSSYTGDIAIDDISLTPGCTLSQTTLPTGPPPTTTPNPCGSNFTCGDGSCVSSDAVCNFVPDCPDASDEDNCATFCDFESSTCGWHDKSLGIYQWTNVSAADATGIDPKQDNTFSFFIQGHYMKVSKGSGVTRDPAVLVSPVLKATGPSCHMSFAYYKEGSGSGTTKYSQLWHTATSGTNKWNQYSVDLGRLDAGYQILIKSTPVNRFPYAVAIDDVRFLECVPDSLYSNSSDALFCDFHGGDFCNYFQSQNDDFQWSYTNKPTPSQLTGPAGDHTTGTGYYVYVEASTPQKPGDRAVLMSASVLPTKTDMCLNFWYHMFGLDIETLNVYLVTDKTNFTRIWTRSASQGNVWKLGQAPVSSNKIYQIAFEAVVDEYSGDIAIDDISLVAGKCPRSPICDFEIDLCGYIQLTQDDIFDWVRWSNKTQSSGTGPSRDHTTRNGYGYYMHMDASNHISGQNAKLMSPKVLVPGAVSTGVVGPQPQPHCVYFWYHMLGRQMGQLNVYARNRQGLDSLIWTNSGERGIYWFQGRAQVDGSVGDFNVVFEGVVGTGYRGDIGLDDIRIAKGECPHVGTCDFEYDTCGYLNPTSLDSYDWLRNSGRTATSQTGPPVDHTTNTNSGFYMYTESSMRNERDRAWLYTDYSLATNAACISFWYFMYGSDVGTLRVYLVPSSNASELLWELAGDQGPQWKQIQIDYNSTLPYQ</sequence>
<dbReference type="PROSITE" id="PS00740">
    <property type="entry name" value="MAM_1"/>
    <property type="match status" value="2"/>
</dbReference>
<feature type="domain" description="MAM" evidence="4">
    <location>
        <begin position="600"/>
        <end position="771"/>
    </location>
</feature>